<name>A0A1C3XG62_9BRAD</name>
<feature type="compositionally biased region" description="Low complexity" evidence="1">
    <location>
        <begin position="192"/>
        <end position="213"/>
    </location>
</feature>
<dbReference type="AlphaFoldDB" id="A0A1C3XG62"/>
<dbReference type="EMBL" id="FMAI01000015">
    <property type="protein sequence ID" value="SCB51251.1"/>
    <property type="molecule type" value="Genomic_DNA"/>
</dbReference>
<proteinExistence type="predicted"/>
<evidence type="ECO:0008006" key="4">
    <source>
        <dbReference type="Google" id="ProtNLM"/>
    </source>
</evidence>
<keyword evidence="3" id="KW-1185">Reference proteome</keyword>
<sequence length="233" mass="24862">MDSERLFRRIGDPFGRHHRRVRGILTRTASGYIGEFMRQRVFESRNAVLRQFAATLTVSCLLVLAGLGGASAQSGTPAPDQGKAAAQPADAAKDAAQNQRRTDEFAEAAQVISGPAGNPECVWLGRRVVRLMWRDDLDTAFRHLDLYDRFGCPGGHIQAAFRCLTRFGGQIDPKVAETLDSRVHACWINPAAQPQQAAASASQPAAPASGNAPSPQPAASPSPAASPTPAPQK</sequence>
<evidence type="ECO:0000313" key="2">
    <source>
        <dbReference type="EMBL" id="SCB51251.1"/>
    </source>
</evidence>
<feature type="region of interest" description="Disordered" evidence="1">
    <location>
        <begin position="73"/>
        <end position="100"/>
    </location>
</feature>
<reference evidence="3" key="1">
    <citation type="submission" date="2016-08" db="EMBL/GenBank/DDBJ databases">
        <authorList>
            <person name="Varghese N."/>
            <person name="Submissions Spin"/>
        </authorList>
    </citation>
    <scope>NUCLEOTIDE SEQUENCE [LARGE SCALE GENOMIC DNA]</scope>
    <source>
        <strain evidence="3">ERR11</strain>
    </source>
</reference>
<organism evidence="2 3">
    <name type="scientific">Bradyrhizobium shewense</name>
    <dbReference type="NCBI Taxonomy" id="1761772"/>
    <lineage>
        <taxon>Bacteria</taxon>
        <taxon>Pseudomonadati</taxon>
        <taxon>Pseudomonadota</taxon>
        <taxon>Alphaproteobacteria</taxon>
        <taxon>Hyphomicrobiales</taxon>
        <taxon>Nitrobacteraceae</taxon>
        <taxon>Bradyrhizobium</taxon>
    </lineage>
</organism>
<evidence type="ECO:0000256" key="1">
    <source>
        <dbReference type="SAM" id="MobiDB-lite"/>
    </source>
</evidence>
<protein>
    <recommendedName>
        <fullName evidence="4">Beta-1-3, beta-1-6-glucan biosynthesis protein</fullName>
    </recommendedName>
</protein>
<feature type="region of interest" description="Disordered" evidence="1">
    <location>
        <begin position="192"/>
        <end position="233"/>
    </location>
</feature>
<accession>A0A1C3XG62</accession>
<evidence type="ECO:0000313" key="3">
    <source>
        <dbReference type="Proteomes" id="UP000199184"/>
    </source>
</evidence>
<gene>
    <name evidence="2" type="ORF">GA0061098_1015118</name>
</gene>
<dbReference type="Proteomes" id="UP000199184">
    <property type="component" value="Unassembled WGS sequence"/>
</dbReference>
<feature type="compositionally biased region" description="Pro residues" evidence="1">
    <location>
        <begin position="214"/>
        <end position="233"/>
    </location>
</feature>
<feature type="compositionally biased region" description="Low complexity" evidence="1">
    <location>
        <begin position="73"/>
        <end position="97"/>
    </location>
</feature>